<evidence type="ECO:0000256" key="4">
    <source>
        <dbReference type="ARBA" id="ARBA00022614"/>
    </source>
</evidence>
<organism evidence="11 12">
    <name type="scientific">Cucumis sativus</name>
    <name type="common">Cucumber</name>
    <dbReference type="NCBI Taxonomy" id="3659"/>
    <lineage>
        <taxon>Eukaryota</taxon>
        <taxon>Viridiplantae</taxon>
        <taxon>Streptophyta</taxon>
        <taxon>Embryophyta</taxon>
        <taxon>Tracheophyta</taxon>
        <taxon>Spermatophyta</taxon>
        <taxon>Magnoliopsida</taxon>
        <taxon>eudicotyledons</taxon>
        <taxon>Gunneridae</taxon>
        <taxon>Pentapetalae</taxon>
        <taxon>rosids</taxon>
        <taxon>fabids</taxon>
        <taxon>Cucurbitales</taxon>
        <taxon>Cucurbitaceae</taxon>
        <taxon>Benincaseae</taxon>
        <taxon>Cucumis</taxon>
    </lineage>
</organism>
<dbReference type="PANTHER" id="PTHR32093:SF131">
    <property type="entry name" value="LEUCINE-RICH REPEAT-CONTAINING N-TERMINAL PLANT-TYPE DOMAIN-CONTAINING PROTEIN"/>
    <property type="match status" value="1"/>
</dbReference>
<dbReference type="FunFam" id="3.80.10.10:FF:000041">
    <property type="entry name" value="LRR receptor-like serine/threonine-protein kinase ERECTA"/>
    <property type="match status" value="1"/>
</dbReference>
<accession>A0A0A0K2K4</accession>
<dbReference type="InterPro" id="IPR001611">
    <property type="entry name" value="Leu-rich_rpt"/>
</dbReference>
<evidence type="ECO:0000256" key="6">
    <source>
        <dbReference type="ARBA" id="ARBA00022737"/>
    </source>
</evidence>
<dbReference type="InterPro" id="IPR051582">
    <property type="entry name" value="LRR_extensin-like_regulator"/>
</dbReference>
<keyword evidence="3" id="KW-0964">Secreted</keyword>
<evidence type="ECO:0000256" key="5">
    <source>
        <dbReference type="ARBA" id="ARBA00022729"/>
    </source>
</evidence>
<dbReference type="SUPFAM" id="SSF52058">
    <property type="entry name" value="L domain-like"/>
    <property type="match status" value="1"/>
</dbReference>
<keyword evidence="8" id="KW-0325">Glycoprotein</keyword>
<reference evidence="11 12" key="1">
    <citation type="journal article" date="2009" name="Nat. Genet.">
        <title>The genome of the cucumber, Cucumis sativus L.</title>
        <authorList>
            <person name="Huang S."/>
            <person name="Li R."/>
            <person name="Zhang Z."/>
            <person name="Li L."/>
            <person name="Gu X."/>
            <person name="Fan W."/>
            <person name="Lucas W.J."/>
            <person name="Wang X."/>
            <person name="Xie B."/>
            <person name="Ni P."/>
            <person name="Ren Y."/>
            <person name="Zhu H."/>
            <person name="Li J."/>
            <person name="Lin K."/>
            <person name="Jin W."/>
            <person name="Fei Z."/>
            <person name="Li G."/>
            <person name="Staub J."/>
            <person name="Kilian A."/>
            <person name="van der Vossen E.A."/>
            <person name="Wu Y."/>
            <person name="Guo J."/>
            <person name="He J."/>
            <person name="Jia Z."/>
            <person name="Ren Y."/>
            <person name="Tian G."/>
            <person name="Lu Y."/>
            <person name="Ruan J."/>
            <person name="Qian W."/>
            <person name="Wang M."/>
            <person name="Huang Q."/>
            <person name="Li B."/>
            <person name="Xuan Z."/>
            <person name="Cao J."/>
            <person name="Asan"/>
            <person name="Wu Z."/>
            <person name="Zhang J."/>
            <person name="Cai Q."/>
            <person name="Bai Y."/>
            <person name="Zhao B."/>
            <person name="Han Y."/>
            <person name="Li Y."/>
            <person name="Li X."/>
            <person name="Wang S."/>
            <person name="Shi Q."/>
            <person name="Liu S."/>
            <person name="Cho W.K."/>
            <person name="Kim J.Y."/>
            <person name="Xu Y."/>
            <person name="Heller-Uszynska K."/>
            <person name="Miao H."/>
            <person name="Cheng Z."/>
            <person name="Zhang S."/>
            <person name="Wu J."/>
            <person name="Yang Y."/>
            <person name="Kang H."/>
            <person name="Li M."/>
            <person name="Liang H."/>
            <person name="Ren X."/>
            <person name="Shi Z."/>
            <person name="Wen M."/>
            <person name="Jian M."/>
            <person name="Yang H."/>
            <person name="Zhang G."/>
            <person name="Yang Z."/>
            <person name="Chen R."/>
            <person name="Liu S."/>
            <person name="Li J."/>
            <person name="Ma L."/>
            <person name="Liu H."/>
            <person name="Zhou Y."/>
            <person name="Zhao J."/>
            <person name="Fang X."/>
            <person name="Li G."/>
            <person name="Fang L."/>
            <person name="Li Y."/>
            <person name="Liu D."/>
            <person name="Zheng H."/>
            <person name="Zhang Y."/>
            <person name="Qin N."/>
            <person name="Li Z."/>
            <person name="Yang G."/>
            <person name="Yang S."/>
            <person name="Bolund L."/>
            <person name="Kristiansen K."/>
            <person name="Zheng H."/>
            <person name="Li S."/>
            <person name="Zhang X."/>
            <person name="Yang H."/>
            <person name="Wang J."/>
            <person name="Sun R."/>
            <person name="Zhang B."/>
            <person name="Jiang S."/>
            <person name="Wang J."/>
            <person name="Du Y."/>
            <person name="Li S."/>
        </authorList>
    </citation>
    <scope>NUCLEOTIDE SEQUENCE [LARGE SCALE GENOMIC DNA]</scope>
    <source>
        <strain evidence="12">cv. 9930</strain>
    </source>
</reference>
<evidence type="ECO:0000256" key="3">
    <source>
        <dbReference type="ARBA" id="ARBA00022525"/>
    </source>
</evidence>
<dbReference type="OrthoDB" id="676979at2759"/>
<feature type="compositionally biased region" description="Pro residues" evidence="9">
    <location>
        <begin position="42"/>
        <end position="93"/>
    </location>
</feature>
<protein>
    <recommendedName>
        <fullName evidence="13">Leucine-rich repeat-containing N-terminal plant-type domain-containing protein</fullName>
    </recommendedName>
</protein>
<keyword evidence="7" id="KW-0472">Membrane</keyword>
<comment type="subcellular location">
    <subcellularLocation>
        <location evidence="1">Membrane</location>
    </subcellularLocation>
    <subcellularLocation>
        <location evidence="2">Secreted</location>
    </subcellularLocation>
</comment>
<feature type="region of interest" description="Disordered" evidence="9">
    <location>
        <begin position="39"/>
        <end position="95"/>
    </location>
</feature>
<dbReference type="InterPro" id="IPR032675">
    <property type="entry name" value="LRR_dom_sf"/>
</dbReference>
<keyword evidence="5 10" id="KW-0732">Signal</keyword>
<reference evidence="11 12" key="3">
    <citation type="journal article" date="2010" name="BMC Genomics">
        <title>Transcriptome sequencing and comparative analysis of cucumber flowers with different sex types.</title>
        <authorList>
            <person name="Guo S."/>
            <person name="Zheng Y."/>
            <person name="Joung J.G."/>
            <person name="Liu S."/>
            <person name="Zhang Z."/>
            <person name="Crasta O.R."/>
            <person name="Sobral B.W."/>
            <person name="Xu Y."/>
            <person name="Huang S."/>
            <person name="Fei Z."/>
        </authorList>
    </citation>
    <scope>NUCLEOTIDE SEQUENCE [LARGE SCALE GENOMIC DNA]</scope>
    <source>
        <strain evidence="12">cv. 9930</strain>
    </source>
</reference>
<evidence type="ECO:0000256" key="9">
    <source>
        <dbReference type="SAM" id="MobiDB-lite"/>
    </source>
</evidence>
<dbReference type="AlphaFoldDB" id="A0A0A0K2K4"/>
<evidence type="ECO:0008006" key="13">
    <source>
        <dbReference type="Google" id="ProtNLM"/>
    </source>
</evidence>
<evidence type="ECO:0000256" key="8">
    <source>
        <dbReference type="ARBA" id="ARBA00023180"/>
    </source>
</evidence>
<evidence type="ECO:0000256" key="7">
    <source>
        <dbReference type="ARBA" id="ARBA00023136"/>
    </source>
</evidence>
<reference evidence="11 12" key="4">
    <citation type="journal article" date="2011" name="BMC Genomics">
        <title>RNA-Seq improves annotation of protein-coding genes in the cucumber genome.</title>
        <authorList>
            <person name="Li Z."/>
            <person name="Zhang Z."/>
            <person name="Yan P."/>
            <person name="Huang S."/>
            <person name="Fei Z."/>
            <person name="Lin K."/>
        </authorList>
    </citation>
    <scope>NUCLEOTIDE SEQUENCE [LARGE SCALE GENOMIC DNA]</scope>
    <source>
        <strain evidence="12">cv. 9930</strain>
    </source>
</reference>
<dbReference type="PANTHER" id="PTHR32093">
    <property type="entry name" value="LEUCINE-RICH REPEAT EXTENSIN-LIKE PROTEIN 3-RELATED"/>
    <property type="match status" value="1"/>
</dbReference>
<dbReference type="Proteomes" id="UP000029981">
    <property type="component" value="Chromosome 7"/>
</dbReference>
<keyword evidence="6" id="KW-0677">Repeat</keyword>
<evidence type="ECO:0000256" key="2">
    <source>
        <dbReference type="ARBA" id="ARBA00004613"/>
    </source>
</evidence>
<evidence type="ECO:0000313" key="11">
    <source>
        <dbReference type="EMBL" id="KGN43905.1"/>
    </source>
</evidence>
<dbReference type="KEGG" id="csv:101217723"/>
<evidence type="ECO:0000256" key="10">
    <source>
        <dbReference type="SAM" id="SignalP"/>
    </source>
</evidence>
<dbReference type="eggNOG" id="ENOG502QV80">
    <property type="taxonomic scope" value="Eukaryota"/>
</dbReference>
<dbReference type="SUPFAM" id="SSF101447">
    <property type="entry name" value="Formin homology 2 domain (FH2 domain)"/>
    <property type="match status" value="1"/>
</dbReference>
<dbReference type="GO" id="GO:0005576">
    <property type="term" value="C:extracellular region"/>
    <property type="evidence" value="ECO:0007669"/>
    <property type="project" value="UniProtKB-SubCell"/>
</dbReference>
<keyword evidence="4" id="KW-0433">Leucine-rich repeat</keyword>
<keyword evidence="12" id="KW-1185">Reference proteome</keyword>
<feature type="chain" id="PRO_5001964860" description="Leucine-rich repeat-containing N-terminal plant-type domain-containing protein" evidence="10">
    <location>
        <begin position="28"/>
        <end position="468"/>
    </location>
</feature>
<gene>
    <name evidence="11" type="ORF">Csa_7G073410</name>
</gene>
<dbReference type="Gramene" id="KGN43905">
    <property type="protein sequence ID" value="KGN43905"/>
    <property type="gene ID" value="Csa_7G073410"/>
</dbReference>
<feature type="signal peptide" evidence="10">
    <location>
        <begin position="1"/>
        <end position="27"/>
    </location>
</feature>
<evidence type="ECO:0000256" key="1">
    <source>
        <dbReference type="ARBA" id="ARBA00004370"/>
    </source>
</evidence>
<dbReference type="GO" id="GO:0016020">
    <property type="term" value="C:membrane"/>
    <property type="evidence" value="ECO:0007669"/>
    <property type="project" value="UniProtKB-SubCell"/>
</dbReference>
<sequence>MKMATTSAFAFLSIFNLLLFSTFSALALDIGIGIGIGSNGKTPPPSESPDCNTPPPPPPPPLPPPPPPPTLPPPPPMPKPPRKQPPSTSPTKPPALRFESERIRIAYFVIKDYKSRIENDPLQVKKTWVGTDVCHYTGFSCDVVPNYGKQRGVSGLSFNNFNFSGRRLSLDGLVEKLPDLTFFHANSNFFFSTIPKLISTVNFFYELDLSNNKFTGPFPSEVLGAVNLTFLDIRFNNYYGPIRSELFDMDIITAIFLNNNKFNQDIPANLGNTPARYLTFTSNELTGPIPKSIGIGKTKKNLIEVLFSDNKLSGCLPMEIGLLENTVLFNASKNCLTGPIPYSFCCLTKMEILNFFGNNLYGAIPEDVCKLPNLQKFNLSNNFITQVGPVCRSLIWKNILDVSGNCILGLPKQRPEKECTNFFSKAHSCPDEKSMKIIPCKATDYYQSHPPPPRKLTEMRTTAALIPN</sequence>
<dbReference type="STRING" id="3659.A0A0A0K2K4"/>
<evidence type="ECO:0000313" key="12">
    <source>
        <dbReference type="Proteomes" id="UP000029981"/>
    </source>
</evidence>
<reference evidence="11 12" key="2">
    <citation type="journal article" date="2009" name="PLoS ONE">
        <title>An integrated genetic and cytogenetic map of the cucumber genome.</title>
        <authorList>
            <person name="Ren Y."/>
            <person name="Zhang Z."/>
            <person name="Liu J."/>
            <person name="Staub J.E."/>
            <person name="Han Y."/>
            <person name="Cheng Z."/>
            <person name="Li X."/>
            <person name="Lu J."/>
            <person name="Miao H."/>
            <person name="Kang H."/>
            <person name="Xie B."/>
            <person name="Gu X."/>
            <person name="Wang X."/>
            <person name="Du Y."/>
            <person name="Jin W."/>
            <person name="Huang S."/>
        </authorList>
    </citation>
    <scope>NUCLEOTIDE SEQUENCE [LARGE SCALE GENOMIC DNA]</scope>
    <source>
        <strain evidence="12">cv. 9930</strain>
    </source>
</reference>
<proteinExistence type="predicted"/>
<dbReference type="OMA" id="TWEGTDI"/>
<dbReference type="Gene3D" id="3.80.10.10">
    <property type="entry name" value="Ribonuclease Inhibitor"/>
    <property type="match status" value="2"/>
</dbReference>
<dbReference type="EMBL" id="CM002928">
    <property type="protein sequence ID" value="KGN43905.1"/>
    <property type="molecule type" value="Genomic_DNA"/>
</dbReference>
<name>A0A0A0K2K4_CUCSA</name>
<dbReference type="Pfam" id="PF00560">
    <property type="entry name" value="LRR_1"/>
    <property type="match status" value="1"/>
</dbReference>